<sequence>MGIDIVTEKIFSMASGDEMLNLTPGNRFLFMSAGPHGGQTLEEILERKQEEIRSVGYCFWGYGGSLGSPVKPLLKGFLESAQNSEINVYMRETNSNPHNSDTRATEYSTDGKIWFSIPQEIDCTGSNYPLLLARLDMINDELDIAQCEYFVAGSLRHGSRIRKLGQADQVRKFGHLLQSRS</sequence>
<gene>
    <name evidence="1" type="ORF">J2S37_000719</name>
</gene>
<name>A0ABU2B6D4_9CORY</name>
<dbReference type="Proteomes" id="UP001183619">
    <property type="component" value="Unassembled WGS sequence"/>
</dbReference>
<keyword evidence="2" id="KW-1185">Reference proteome</keyword>
<proteinExistence type="predicted"/>
<evidence type="ECO:0000313" key="1">
    <source>
        <dbReference type="EMBL" id="MDR7354181.1"/>
    </source>
</evidence>
<dbReference type="EMBL" id="JAVDYF010000001">
    <property type="protein sequence ID" value="MDR7354181.1"/>
    <property type="molecule type" value="Genomic_DNA"/>
</dbReference>
<reference evidence="1 2" key="1">
    <citation type="submission" date="2023-07" db="EMBL/GenBank/DDBJ databases">
        <title>Sequencing the genomes of 1000 actinobacteria strains.</title>
        <authorList>
            <person name="Klenk H.-P."/>
        </authorList>
    </citation>
    <scope>NUCLEOTIDE SEQUENCE [LARGE SCALE GENOMIC DNA]</scope>
    <source>
        <strain evidence="1 2">DSM 44508</strain>
    </source>
</reference>
<dbReference type="RefSeq" id="WP_277104433.1">
    <property type="nucleotide sequence ID" value="NZ_CP047209.1"/>
</dbReference>
<comment type="caution">
    <text evidence="1">The sequence shown here is derived from an EMBL/GenBank/DDBJ whole genome shotgun (WGS) entry which is preliminary data.</text>
</comment>
<organism evidence="1 2">
    <name type="scientific">Corynebacterium felinum</name>
    <dbReference type="NCBI Taxonomy" id="131318"/>
    <lineage>
        <taxon>Bacteria</taxon>
        <taxon>Bacillati</taxon>
        <taxon>Actinomycetota</taxon>
        <taxon>Actinomycetes</taxon>
        <taxon>Mycobacteriales</taxon>
        <taxon>Corynebacteriaceae</taxon>
        <taxon>Corynebacterium</taxon>
    </lineage>
</organism>
<evidence type="ECO:0000313" key="2">
    <source>
        <dbReference type="Proteomes" id="UP001183619"/>
    </source>
</evidence>
<accession>A0ABU2B6D4</accession>
<protein>
    <submittedName>
        <fullName evidence="1">Uncharacterized protein</fullName>
    </submittedName>
</protein>